<evidence type="ECO:0000256" key="5">
    <source>
        <dbReference type="ARBA" id="ARBA00023136"/>
    </source>
</evidence>
<feature type="transmembrane region" description="Helical" evidence="7">
    <location>
        <begin position="169"/>
        <end position="189"/>
    </location>
</feature>
<evidence type="ECO:0000256" key="1">
    <source>
        <dbReference type="ARBA" id="ARBA00004141"/>
    </source>
</evidence>
<evidence type="ECO:0000256" key="7">
    <source>
        <dbReference type="SAM" id="Phobius"/>
    </source>
</evidence>
<evidence type="ECO:0000313" key="9">
    <source>
        <dbReference type="Proteomes" id="UP001301769"/>
    </source>
</evidence>
<keyword evidence="5 7" id="KW-0472">Membrane</keyword>
<evidence type="ECO:0000256" key="2">
    <source>
        <dbReference type="ARBA" id="ARBA00008335"/>
    </source>
</evidence>
<name>A0AAN6Y0Z7_9PEZI</name>
<organism evidence="8 9">
    <name type="scientific">Rhypophila decipiens</name>
    <dbReference type="NCBI Taxonomy" id="261697"/>
    <lineage>
        <taxon>Eukaryota</taxon>
        <taxon>Fungi</taxon>
        <taxon>Dikarya</taxon>
        <taxon>Ascomycota</taxon>
        <taxon>Pezizomycotina</taxon>
        <taxon>Sordariomycetes</taxon>
        <taxon>Sordariomycetidae</taxon>
        <taxon>Sordariales</taxon>
        <taxon>Naviculisporaceae</taxon>
        <taxon>Rhypophila</taxon>
    </lineage>
</organism>
<feature type="transmembrane region" description="Helical" evidence="7">
    <location>
        <begin position="466"/>
        <end position="484"/>
    </location>
</feature>
<feature type="transmembrane region" description="Helical" evidence="7">
    <location>
        <begin position="294"/>
        <end position="316"/>
    </location>
</feature>
<dbReference type="AlphaFoldDB" id="A0AAN6Y0Z7"/>
<evidence type="ECO:0000313" key="8">
    <source>
        <dbReference type="EMBL" id="KAK4210223.1"/>
    </source>
</evidence>
<feature type="transmembrane region" description="Helical" evidence="7">
    <location>
        <begin position="547"/>
        <end position="570"/>
    </location>
</feature>
<feature type="transmembrane region" description="Helical" evidence="7">
    <location>
        <begin position="322"/>
        <end position="344"/>
    </location>
</feature>
<feature type="compositionally biased region" description="Polar residues" evidence="6">
    <location>
        <begin position="107"/>
        <end position="121"/>
    </location>
</feature>
<reference evidence="8" key="2">
    <citation type="submission" date="2023-05" db="EMBL/GenBank/DDBJ databases">
        <authorList>
            <consortium name="Lawrence Berkeley National Laboratory"/>
            <person name="Steindorff A."/>
            <person name="Hensen N."/>
            <person name="Bonometti L."/>
            <person name="Westerberg I."/>
            <person name="Brannstrom I.O."/>
            <person name="Guillou S."/>
            <person name="Cros-Aarteil S."/>
            <person name="Calhoun S."/>
            <person name="Haridas S."/>
            <person name="Kuo A."/>
            <person name="Mondo S."/>
            <person name="Pangilinan J."/>
            <person name="Riley R."/>
            <person name="Labutti K."/>
            <person name="Andreopoulos B."/>
            <person name="Lipzen A."/>
            <person name="Chen C."/>
            <person name="Yanf M."/>
            <person name="Daum C."/>
            <person name="Ng V."/>
            <person name="Clum A."/>
            <person name="Ohm R."/>
            <person name="Martin F."/>
            <person name="Silar P."/>
            <person name="Natvig D."/>
            <person name="Lalanne C."/>
            <person name="Gautier V."/>
            <person name="Ament-Velasquez S.L."/>
            <person name="Kruys A."/>
            <person name="Hutchinson M.I."/>
            <person name="Powell A.J."/>
            <person name="Barry K."/>
            <person name="Miller A.N."/>
            <person name="Grigoriev I.V."/>
            <person name="Debuchy R."/>
            <person name="Gladieux P."/>
            <person name="Thoren M.H."/>
            <person name="Johannesson H."/>
        </authorList>
    </citation>
    <scope>NUCLEOTIDE SEQUENCE</scope>
    <source>
        <strain evidence="8">PSN293</strain>
    </source>
</reference>
<feature type="transmembrane region" description="Helical" evidence="7">
    <location>
        <begin position="604"/>
        <end position="623"/>
    </location>
</feature>
<feature type="compositionally biased region" description="Pro residues" evidence="6">
    <location>
        <begin position="43"/>
        <end position="59"/>
    </location>
</feature>
<dbReference type="GO" id="GO:0016020">
    <property type="term" value="C:membrane"/>
    <property type="evidence" value="ECO:0007669"/>
    <property type="project" value="UniProtKB-SubCell"/>
</dbReference>
<feature type="compositionally biased region" description="Pro residues" evidence="6">
    <location>
        <begin position="80"/>
        <end position="92"/>
    </location>
</feature>
<dbReference type="GO" id="GO:0022857">
    <property type="term" value="F:transmembrane transporter activity"/>
    <property type="evidence" value="ECO:0007669"/>
    <property type="project" value="InterPro"/>
</dbReference>
<feature type="transmembrane region" description="Helical" evidence="7">
    <location>
        <begin position="505"/>
        <end position="527"/>
    </location>
</feature>
<dbReference type="PANTHER" id="PTHR23502:SF68">
    <property type="entry name" value="MULTIDRUG TRANSPORTER, PUTATIVE (AFU_ORTHOLOGUE AFUA_3G01120)-RELATED"/>
    <property type="match status" value="1"/>
</dbReference>
<dbReference type="EMBL" id="MU858181">
    <property type="protein sequence ID" value="KAK4210223.1"/>
    <property type="molecule type" value="Genomic_DNA"/>
</dbReference>
<evidence type="ECO:0000256" key="4">
    <source>
        <dbReference type="ARBA" id="ARBA00022989"/>
    </source>
</evidence>
<feature type="compositionally biased region" description="Low complexity" evidence="6">
    <location>
        <begin position="60"/>
        <end position="74"/>
    </location>
</feature>
<feature type="transmembrane region" description="Helical" evidence="7">
    <location>
        <begin position="233"/>
        <end position="252"/>
    </location>
</feature>
<reference evidence="8" key="1">
    <citation type="journal article" date="2023" name="Mol. Phylogenet. Evol.">
        <title>Genome-scale phylogeny and comparative genomics of the fungal order Sordariales.</title>
        <authorList>
            <person name="Hensen N."/>
            <person name="Bonometti L."/>
            <person name="Westerberg I."/>
            <person name="Brannstrom I.O."/>
            <person name="Guillou S."/>
            <person name="Cros-Aarteil S."/>
            <person name="Calhoun S."/>
            <person name="Haridas S."/>
            <person name="Kuo A."/>
            <person name="Mondo S."/>
            <person name="Pangilinan J."/>
            <person name="Riley R."/>
            <person name="LaButti K."/>
            <person name="Andreopoulos B."/>
            <person name="Lipzen A."/>
            <person name="Chen C."/>
            <person name="Yan M."/>
            <person name="Daum C."/>
            <person name="Ng V."/>
            <person name="Clum A."/>
            <person name="Steindorff A."/>
            <person name="Ohm R.A."/>
            <person name="Martin F."/>
            <person name="Silar P."/>
            <person name="Natvig D.O."/>
            <person name="Lalanne C."/>
            <person name="Gautier V."/>
            <person name="Ament-Velasquez S.L."/>
            <person name="Kruys A."/>
            <person name="Hutchinson M.I."/>
            <person name="Powell A.J."/>
            <person name="Barry K."/>
            <person name="Miller A.N."/>
            <person name="Grigoriev I.V."/>
            <person name="Debuchy R."/>
            <person name="Gladieux P."/>
            <person name="Hiltunen Thoren M."/>
            <person name="Johannesson H."/>
        </authorList>
    </citation>
    <scope>NUCLEOTIDE SEQUENCE</scope>
    <source>
        <strain evidence="8">PSN293</strain>
    </source>
</reference>
<keyword evidence="9" id="KW-1185">Reference proteome</keyword>
<proteinExistence type="inferred from homology"/>
<dbReference type="Gene3D" id="1.20.1250.20">
    <property type="entry name" value="MFS general substrate transporter like domains"/>
    <property type="match status" value="1"/>
</dbReference>
<feature type="transmembrane region" description="Helical" evidence="7">
    <location>
        <begin position="201"/>
        <end position="226"/>
    </location>
</feature>
<sequence>MEKEFGFEKEMGLGLGSFWSEKGSGLTISVPPLPPSKEDDLPQTPPATEPPNRPLPPTPTTRTAPTTRPSTSSSDANAPKRPPPSRPPPLRPQAPLRMNPPTRPGTAASQASVKFTTSTKRLSLGSVDSNRRPIKYGQGKYRNVELIPQPSDDPDDPLNWPLWRKELNFYSLLLMVAMTSVMKTIFLAVNAQVAEGYQVSYTAAAALTGVPLMISALAGFACLIASRICGKRPLYLASLLLVFIGTVWNTNVQTSYAECMAARIFQGIGWGAFDSLFLGSIQDTYFEHERGTKVAIYSIVAVSTTWGAPLLGGVASQSTSGFGMQFSILSVFFVLAVPAVVLGAPETVFDRAYTLAQTPITALSTASSGKYKTSIPAPRKTFSIESAKAYLYKMKPYSYTTGYFDSGVLLQAPRAFIAPTTMLVFLVSFLPYCALWGLGNSISLLFHPMPFSLSSGSLGALLTGPWIMATATVAVFALVLKGWWSNTNTISTSRLQMFAPKTHMITLAVGSILSFIGILTFGLHIDACMTRPEDDDGMTSVYALEYLGMHVNFPAASFLLGLLAMGVYVLDATARPLIRASTMFTSSNLGVALRNTTDMGAGVGFWRSLFAGVFVIAVPNATWSWDGLRSVCMGFAIAQVIVAAVLGTVWWLWGEDVRRWDGRVMKLVDLDMLKRTGSFFDVD</sequence>
<gene>
    <name evidence="8" type="ORF">QBC37DRAFT_37339</name>
</gene>
<feature type="region of interest" description="Disordered" evidence="6">
    <location>
        <begin position="15"/>
        <end position="134"/>
    </location>
</feature>
<keyword evidence="3 7" id="KW-0812">Transmembrane</keyword>
<comment type="similarity">
    <text evidence="2">Belongs to the major facilitator superfamily.</text>
</comment>
<comment type="subcellular location">
    <subcellularLocation>
        <location evidence="1">Membrane</location>
        <topology evidence="1">Multi-pass membrane protein</topology>
    </subcellularLocation>
</comment>
<dbReference type="InterPro" id="IPR011701">
    <property type="entry name" value="MFS"/>
</dbReference>
<accession>A0AAN6Y0Z7</accession>
<feature type="transmembrane region" description="Helical" evidence="7">
    <location>
        <begin position="264"/>
        <end position="282"/>
    </location>
</feature>
<keyword evidence="4 7" id="KW-1133">Transmembrane helix</keyword>
<dbReference type="Proteomes" id="UP001301769">
    <property type="component" value="Unassembled WGS sequence"/>
</dbReference>
<dbReference type="PANTHER" id="PTHR23502">
    <property type="entry name" value="MAJOR FACILITATOR SUPERFAMILY"/>
    <property type="match status" value="1"/>
</dbReference>
<comment type="caution">
    <text evidence="8">The sequence shown here is derived from an EMBL/GenBank/DDBJ whole genome shotgun (WGS) entry which is preliminary data.</text>
</comment>
<evidence type="ECO:0000256" key="6">
    <source>
        <dbReference type="SAM" id="MobiDB-lite"/>
    </source>
</evidence>
<dbReference type="Pfam" id="PF07690">
    <property type="entry name" value="MFS_1"/>
    <property type="match status" value="1"/>
</dbReference>
<feature type="transmembrane region" description="Helical" evidence="7">
    <location>
        <begin position="635"/>
        <end position="653"/>
    </location>
</feature>
<dbReference type="SUPFAM" id="SSF103473">
    <property type="entry name" value="MFS general substrate transporter"/>
    <property type="match status" value="1"/>
</dbReference>
<dbReference type="InterPro" id="IPR036259">
    <property type="entry name" value="MFS_trans_sf"/>
</dbReference>
<protein>
    <submittedName>
        <fullName evidence="8">MFS general substrate transporter</fullName>
    </submittedName>
</protein>
<evidence type="ECO:0000256" key="3">
    <source>
        <dbReference type="ARBA" id="ARBA00022692"/>
    </source>
</evidence>
<feature type="transmembrane region" description="Helical" evidence="7">
    <location>
        <begin position="423"/>
        <end position="446"/>
    </location>
</feature>